<feature type="region of interest" description="Disordered" evidence="1">
    <location>
        <begin position="1"/>
        <end position="33"/>
    </location>
</feature>
<proteinExistence type="predicted"/>
<gene>
    <name evidence="2" type="primary">ORF13327</name>
</gene>
<feature type="compositionally biased region" description="Polar residues" evidence="1">
    <location>
        <begin position="50"/>
        <end position="69"/>
    </location>
</feature>
<name>A0A0B6Y6F7_9EUPU</name>
<feature type="region of interest" description="Disordered" evidence="1">
    <location>
        <begin position="109"/>
        <end position="130"/>
    </location>
</feature>
<feature type="region of interest" description="Disordered" evidence="1">
    <location>
        <begin position="75"/>
        <end position="94"/>
    </location>
</feature>
<sequence>MDAQNVSESHNDTQLSDLVKEDDMHDDCKPEYNSDILTSGAECGIELCSQPPSHSLPDSNISDRSGTSTTVFTTVQHSSHQNGGECHQENMQPLSSAISTNCNKLDTSQTLINEDDSKEHSDLTSLNELP</sequence>
<evidence type="ECO:0000256" key="1">
    <source>
        <dbReference type="SAM" id="MobiDB-lite"/>
    </source>
</evidence>
<dbReference type="AlphaFoldDB" id="A0A0B6Y6F7"/>
<protein>
    <submittedName>
        <fullName evidence="2">Uncharacterized protein</fullName>
    </submittedName>
</protein>
<feature type="region of interest" description="Disordered" evidence="1">
    <location>
        <begin position="49"/>
        <end position="69"/>
    </location>
</feature>
<feature type="compositionally biased region" description="Basic and acidic residues" evidence="1">
    <location>
        <begin position="18"/>
        <end position="32"/>
    </location>
</feature>
<accession>A0A0B6Y6F7</accession>
<organism evidence="2">
    <name type="scientific">Arion vulgaris</name>
    <dbReference type="NCBI Taxonomy" id="1028688"/>
    <lineage>
        <taxon>Eukaryota</taxon>
        <taxon>Metazoa</taxon>
        <taxon>Spiralia</taxon>
        <taxon>Lophotrochozoa</taxon>
        <taxon>Mollusca</taxon>
        <taxon>Gastropoda</taxon>
        <taxon>Heterobranchia</taxon>
        <taxon>Euthyneura</taxon>
        <taxon>Panpulmonata</taxon>
        <taxon>Eupulmonata</taxon>
        <taxon>Stylommatophora</taxon>
        <taxon>Helicina</taxon>
        <taxon>Arionoidea</taxon>
        <taxon>Arionidae</taxon>
        <taxon>Arion</taxon>
    </lineage>
</organism>
<feature type="compositionally biased region" description="Polar residues" evidence="1">
    <location>
        <begin position="1"/>
        <end position="16"/>
    </location>
</feature>
<reference evidence="2" key="1">
    <citation type="submission" date="2014-12" db="EMBL/GenBank/DDBJ databases">
        <title>Insight into the proteome of Arion vulgaris.</title>
        <authorList>
            <person name="Aradska J."/>
            <person name="Bulat T."/>
            <person name="Smidak R."/>
            <person name="Sarate P."/>
            <person name="Gangsoo J."/>
            <person name="Sialana F."/>
            <person name="Bilban M."/>
            <person name="Lubec G."/>
        </authorList>
    </citation>
    <scope>NUCLEOTIDE SEQUENCE</scope>
    <source>
        <tissue evidence="2">Skin</tissue>
    </source>
</reference>
<feature type="non-terminal residue" evidence="2">
    <location>
        <position position="130"/>
    </location>
</feature>
<dbReference type="EMBL" id="HACG01004536">
    <property type="protein sequence ID" value="CEK51401.1"/>
    <property type="molecule type" value="Transcribed_RNA"/>
</dbReference>
<evidence type="ECO:0000313" key="2">
    <source>
        <dbReference type="EMBL" id="CEK51401.1"/>
    </source>
</evidence>